<gene>
    <name evidence="7" type="ORF">HMPREF9081_0440</name>
</gene>
<evidence type="ECO:0000259" key="6">
    <source>
        <dbReference type="Pfam" id="PF00933"/>
    </source>
</evidence>
<name>F5RJK5_9FIRM</name>
<dbReference type="Proteomes" id="UP000004067">
    <property type="component" value="Unassembled WGS sequence"/>
</dbReference>
<dbReference type="SUPFAM" id="SSF51445">
    <property type="entry name" value="(Trans)glycosidases"/>
    <property type="match status" value="1"/>
</dbReference>
<dbReference type="HOGENOM" id="CLU_008392_0_1_9"/>
<sequence length="402" mass="43555">MFLTDTSRRGFMRKKYKAAVGILGAVLFLLAILGGSLYAIRAHKTDHEKVAAAKHDLRGLTIDEQVEEILSSMSVTERIGQMVMVGIPGRTLDDDARYVLHQFHYGGIILFDRNLDSEEQTRRLISDIQSHADEELPLFIAIDEEGGAVVRGESFIPAPPAAQEVGQEGAAAAERFAASVAGDLMSLGINVNFAPVADVGAPDGRSYSTDPHEVLACVRAAGNGYRSAGMIYALKHFPGIGRGTVDSHEEISSIEAGEEELQKTDLVPFRGMIEETGRGKDLDYMVMVGHLQYPALDGENPASLSRAITTDLLRSELGYEGLVITDDLEMGAVANHLTFRATGQRAVEAGADIVLVCHELAHAEDAYMGIYDAVQSGQISEERINESVRRIIRAKLTHGLIP</sequence>
<reference evidence="7 8" key="1">
    <citation type="submission" date="2011-04" db="EMBL/GenBank/DDBJ databases">
        <authorList>
            <person name="Muzny D."/>
            <person name="Qin X."/>
            <person name="Deng J."/>
            <person name="Jiang H."/>
            <person name="Liu Y."/>
            <person name="Qu J."/>
            <person name="Song X.-Z."/>
            <person name="Zhang L."/>
            <person name="Thornton R."/>
            <person name="Coyle M."/>
            <person name="Francisco L."/>
            <person name="Jackson L."/>
            <person name="Javaid M."/>
            <person name="Korchina V."/>
            <person name="Kovar C."/>
            <person name="Mata R."/>
            <person name="Mathew T."/>
            <person name="Ngo R."/>
            <person name="Nguyen L."/>
            <person name="Nguyen N."/>
            <person name="Okwuonu G."/>
            <person name="Ongeri F."/>
            <person name="Pham C."/>
            <person name="Simmons D."/>
            <person name="Wilczek-Boney K."/>
            <person name="Hale W."/>
            <person name="Jakkamsetti A."/>
            <person name="Pham P."/>
            <person name="Ruth R."/>
            <person name="San Lucas F."/>
            <person name="Warren J."/>
            <person name="Zhang J."/>
            <person name="Zhao Z."/>
            <person name="Zhou C."/>
            <person name="Zhu D."/>
            <person name="Lee S."/>
            <person name="Bess C."/>
            <person name="Blankenburg K."/>
            <person name="Forbes L."/>
            <person name="Fu Q."/>
            <person name="Gubbala S."/>
            <person name="Hirani K."/>
            <person name="Jayaseelan J.C."/>
            <person name="Lara F."/>
            <person name="Munidasa M."/>
            <person name="Palculict T."/>
            <person name="Patil S."/>
            <person name="Pu L.-L."/>
            <person name="Saada N."/>
            <person name="Tang L."/>
            <person name="Weissenberger G."/>
            <person name="Zhu Y."/>
            <person name="Hemphill L."/>
            <person name="Shang Y."/>
            <person name="Youmans B."/>
            <person name="Ayvaz T."/>
            <person name="Ross M."/>
            <person name="Santibanez J."/>
            <person name="Aqrawi P."/>
            <person name="Gross S."/>
            <person name="Joshi V."/>
            <person name="Fowler G."/>
            <person name="Nazareth L."/>
            <person name="Reid J."/>
            <person name="Worley K."/>
            <person name="Petrosino J."/>
            <person name="Highlander S."/>
            <person name="Gibbs R."/>
        </authorList>
    </citation>
    <scope>NUCLEOTIDE SEQUENCE [LARGE SCALE GENOMIC DNA]</scope>
    <source>
        <strain evidence="7 8">DSM 2778</strain>
    </source>
</reference>
<dbReference type="eggNOG" id="COG1472">
    <property type="taxonomic scope" value="Bacteria"/>
</dbReference>
<feature type="domain" description="Glycoside hydrolase family 3 N-terminal" evidence="6">
    <location>
        <begin position="75"/>
        <end position="393"/>
    </location>
</feature>
<dbReference type="EMBL" id="AFHQ01000012">
    <property type="protein sequence ID" value="EGK61656.1"/>
    <property type="molecule type" value="Genomic_DNA"/>
</dbReference>
<comment type="similarity">
    <text evidence="2">Belongs to the glycosyl hydrolase 3 family.</text>
</comment>
<comment type="caution">
    <text evidence="7">The sequence shown here is derived from an EMBL/GenBank/DDBJ whole genome shotgun (WGS) entry which is preliminary data.</text>
</comment>
<evidence type="ECO:0000256" key="3">
    <source>
        <dbReference type="ARBA" id="ARBA00012663"/>
    </source>
</evidence>
<dbReference type="GO" id="GO:0009254">
    <property type="term" value="P:peptidoglycan turnover"/>
    <property type="evidence" value="ECO:0007669"/>
    <property type="project" value="TreeGrafter"/>
</dbReference>
<dbReference type="InterPro" id="IPR036962">
    <property type="entry name" value="Glyco_hydro_3_N_sf"/>
</dbReference>
<dbReference type="InterPro" id="IPR050226">
    <property type="entry name" value="NagZ_Beta-hexosaminidase"/>
</dbReference>
<dbReference type="GO" id="GO:0004563">
    <property type="term" value="F:beta-N-acetylhexosaminidase activity"/>
    <property type="evidence" value="ECO:0007669"/>
    <property type="project" value="UniProtKB-EC"/>
</dbReference>
<dbReference type="InterPro" id="IPR017853">
    <property type="entry name" value="GH"/>
</dbReference>
<dbReference type="GO" id="GO:0005975">
    <property type="term" value="P:carbohydrate metabolic process"/>
    <property type="evidence" value="ECO:0007669"/>
    <property type="project" value="InterPro"/>
</dbReference>
<dbReference type="Pfam" id="PF00933">
    <property type="entry name" value="Glyco_hydro_3"/>
    <property type="match status" value="1"/>
</dbReference>
<evidence type="ECO:0000313" key="7">
    <source>
        <dbReference type="EMBL" id="EGK61656.1"/>
    </source>
</evidence>
<organism evidence="7 8">
    <name type="scientific">Centipeda periodontii DSM 2778</name>
    <dbReference type="NCBI Taxonomy" id="888060"/>
    <lineage>
        <taxon>Bacteria</taxon>
        <taxon>Bacillati</taxon>
        <taxon>Bacillota</taxon>
        <taxon>Negativicutes</taxon>
        <taxon>Selenomonadales</taxon>
        <taxon>Selenomonadaceae</taxon>
        <taxon>Centipeda</taxon>
    </lineage>
</organism>
<keyword evidence="4" id="KW-0378">Hydrolase</keyword>
<evidence type="ECO:0000313" key="8">
    <source>
        <dbReference type="Proteomes" id="UP000004067"/>
    </source>
</evidence>
<protein>
    <recommendedName>
        <fullName evidence="3">beta-N-acetylhexosaminidase</fullName>
        <ecNumber evidence="3">3.2.1.52</ecNumber>
    </recommendedName>
</protein>
<dbReference type="Gene3D" id="3.20.20.300">
    <property type="entry name" value="Glycoside hydrolase, family 3, N-terminal domain"/>
    <property type="match status" value="1"/>
</dbReference>
<dbReference type="PANTHER" id="PTHR30480:SF13">
    <property type="entry name" value="BETA-HEXOSAMINIDASE"/>
    <property type="match status" value="1"/>
</dbReference>
<keyword evidence="5" id="KW-0326">Glycosidase</keyword>
<evidence type="ECO:0000256" key="1">
    <source>
        <dbReference type="ARBA" id="ARBA00001231"/>
    </source>
</evidence>
<keyword evidence="8" id="KW-1185">Reference proteome</keyword>
<comment type="catalytic activity">
    <reaction evidence="1">
        <text>Hydrolysis of terminal non-reducing N-acetyl-D-hexosamine residues in N-acetyl-beta-D-hexosaminides.</text>
        <dbReference type="EC" id="3.2.1.52"/>
    </reaction>
</comment>
<dbReference type="InterPro" id="IPR001764">
    <property type="entry name" value="Glyco_hydro_3_N"/>
</dbReference>
<dbReference type="AlphaFoldDB" id="F5RJK5"/>
<dbReference type="EC" id="3.2.1.52" evidence="3"/>
<evidence type="ECO:0000256" key="4">
    <source>
        <dbReference type="ARBA" id="ARBA00022801"/>
    </source>
</evidence>
<accession>F5RJK5</accession>
<dbReference type="PANTHER" id="PTHR30480">
    <property type="entry name" value="BETA-HEXOSAMINIDASE-RELATED"/>
    <property type="match status" value="1"/>
</dbReference>
<evidence type="ECO:0000256" key="2">
    <source>
        <dbReference type="ARBA" id="ARBA00005336"/>
    </source>
</evidence>
<evidence type="ECO:0000256" key="5">
    <source>
        <dbReference type="ARBA" id="ARBA00023295"/>
    </source>
</evidence>
<dbReference type="STRING" id="888060.HMPREF9081_0440"/>
<proteinExistence type="inferred from homology"/>